<dbReference type="OrthoDB" id="3170437at2"/>
<dbReference type="SUPFAM" id="SSF160991">
    <property type="entry name" value="CV3147-like"/>
    <property type="match status" value="1"/>
</dbReference>
<dbReference type="Gene3D" id="2.40.390.10">
    <property type="entry name" value="CV3147-like"/>
    <property type="match status" value="1"/>
</dbReference>
<evidence type="ECO:0000313" key="3">
    <source>
        <dbReference type="EMBL" id="SNS18302.1"/>
    </source>
</evidence>
<feature type="domain" description="S-Me-THD-like C-terminal" evidence="2">
    <location>
        <begin position="166"/>
        <end position="346"/>
    </location>
</feature>
<evidence type="ECO:0000259" key="2">
    <source>
        <dbReference type="Pfam" id="PF20906"/>
    </source>
</evidence>
<dbReference type="InterPro" id="IPR048350">
    <property type="entry name" value="S-Me-THD-like_C"/>
</dbReference>
<reference evidence="3 4" key="1">
    <citation type="submission" date="2017-06" db="EMBL/GenBank/DDBJ databases">
        <authorList>
            <person name="Kim H.J."/>
            <person name="Triplett B.A."/>
        </authorList>
    </citation>
    <scope>NUCLEOTIDE SEQUENCE [LARGE SCALE GENOMIC DNA]</scope>
    <source>
        <strain evidence="3 4">CGMCC 4.2132</strain>
    </source>
</reference>
<dbReference type="InterPro" id="IPR024071">
    <property type="entry name" value="S-Me-THD_C_sf"/>
</dbReference>
<evidence type="ECO:0000259" key="1">
    <source>
        <dbReference type="Pfam" id="PF06032"/>
    </source>
</evidence>
<organism evidence="3 4">
    <name type="scientific">Streptosporangium subroseum</name>
    <dbReference type="NCBI Taxonomy" id="106412"/>
    <lineage>
        <taxon>Bacteria</taxon>
        <taxon>Bacillati</taxon>
        <taxon>Actinomycetota</taxon>
        <taxon>Actinomycetes</taxon>
        <taxon>Streptosporangiales</taxon>
        <taxon>Streptosporangiaceae</taxon>
        <taxon>Streptosporangium</taxon>
    </lineage>
</organism>
<keyword evidence="4" id="KW-1185">Reference proteome</keyword>
<sequence length="349" mass="36670">MREIGLDDLADIATGAAILGTGGGGDPYIGRLMARAALRENGPVKLTPLAELPDDAVVLPVASMGAPTVMVEKLPAADELSNAVEALCGYLGRRPTHLACAEAGGVNSLIPVAAAARTGLPLIDADGMGRAFPELQMFVPGLYGVKASPMAMSDDKGNRAVIHTVDNHWTERLARAATVEMGGSSTTALYAMTGRQAREYMVPGTLSLCAELGALVERHRTTGDTAEAVAERLGGRVLFTGKVLDVERRTVGGFARGTARLTDGSAELRLSFQNEHLLAELDGVPVATTPDLICVLDQQTGVPVTTEGTRYGQRVTVLVAPCDPRWHTPEGLALVGPRYFGYDLDPVTT</sequence>
<dbReference type="Gene3D" id="3.40.1610.10">
    <property type="entry name" value="CV3147-like domain"/>
    <property type="match status" value="1"/>
</dbReference>
<dbReference type="InterPro" id="IPR027479">
    <property type="entry name" value="S-Me-THD_N_sf"/>
</dbReference>
<evidence type="ECO:0000313" key="4">
    <source>
        <dbReference type="Proteomes" id="UP000198282"/>
    </source>
</evidence>
<name>A0A239CEJ5_9ACTN</name>
<proteinExistence type="predicted"/>
<dbReference type="InterPro" id="IPR010318">
    <property type="entry name" value="S-Me-THD_N"/>
</dbReference>
<dbReference type="Pfam" id="PF20906">
    <property type="entry name" value="S-Me-THD_C"/>
    <property type="match status" value="1"/>
</dbReference>
<accession>A0A239CEJ5</accession>
<gene>
    <name evidence="3" type="ORF">SAMN05216276_1005150</name>
</gene>
<dbReference type="AlphaFoldDB" id="A0A239CEJ5"/>
<evidence type="ECO:0008006" key="5">
    <source>
        <dbReference type="Google" id="ProtNLM"/>
    </source>
</evidence>
<dbReference type="Pfam" id="PF06032">
    <property type="entry name" value="S-Me-THD_N"/>
    <property type="match status" value="1"/>
</dbReference>
<dbReference type="RefSeq" id="WP_089206418.1">
    <property type="nucleotide sequence ID" value="NZ_FZOD01000005.1"/>
</dbReference>
<dbReference type="Proteomes" id="UP000198282">
    <property type="component" value="Unassembled WGS sequence"/>
</dbReference>
<protein>
    <recommendedName>
        <fullName evidence="5">DUF917 domain-containing protein</fullName>
    </recommendedName>
</protein>
<feature type="domain" description="S-Me-THD N-terminal" evidence="1">
    <location>
        <begin position="7"/>
        <end position="163"/>
    </location>
</feature>
<dbReference type="EMBL" id="FZOD01000005">
    <property type="protein sequence ID" value="SNS18302.1"/>
    <property type="molecule type" value="Genomic_DNA"/>
</dbReference>